<dbReference type="EMBL" id="NTMR01000011">
    <property type="protein sequence ID" value="PBK04289.1"/>
    <property type="molecule type" value="Genomic_DNA"/>
</dbReference>
<dbReference type="Proteomes" id="UP000242313">
    <property type="component" value="Unassembled WGS sequence"/>
</dbReference>
<name>A0A2A3MHJ7_9PSED</name>
<comment type="caution">
    <text evidence="1">The sequence shown here is derived from an EMBL/GenBank/DDBJ whole genome shotgun (WGS) entry which is preliminary data.</text>
</comment>
<dbReference type="Pfam" id="PF14375">
    <property type="entry name" value="Cys_rich_CWC"/>
    <property type="match status" value="1"/>
</dbReference>
<evidence type="ECO:0008006" key="3">
    <source>
        <dbReference type="Google" id="ProtNLM"/>
    </source>
</evidence>
<keyword evidence="2" id="KW-1185">Reference proteome</keyword>
<sequence>MQLAPAGSDAARCPFCAGANACAAETGSCWCFDLSVPEALLALVPTEQRHRACICQHCVRAFTSDPNGFAERYRLR</sequence>
<protein>
    <recommendedName>
        <fullName evidence="3">Helicase</fullName>
    </recommendedName>
</protein>
<gene>
    <name evidence="1" type="ORF">CNQ84_09235</name>
</gene>
<organism evidence="1 2">
    <name type="scientific">Pseudomonas abyssi</name>
    <dbReference type="NCBI Taxonomy" id="170540"/>
    <lineage>
        <taxon>Bacteria</taxon>
        <taxon>Pseudomonadati</taxon>
        <taxon>Pseudomonadota</taxon>
        <taxon>Gammaproteobacteria</taxon>
        <taxon>Pseudomonadales</taxon>
        <taxon>Pseudomonadaceae</taxon>
        <taxon>Pseudomonas</taxon>
    </lineage>
</organism>
<evidence type="ECO:0000313" key="1">
    <source>
        <dbReference type="EMBL" id="PBK04289.1"/>
    </source>
</evidence>
<dbReference type="AlphaFoldDB" id="A0A2A3MHJ7"/>
<accession>A0A2A3MHJ7</accession>
<reference evidence="1 2" key="1">
    <citation type="submission" date="2017-09" db="EMBL/GenBank/DDBJ databases">
        <title>Pseudomonas abyssi sp. nov. isolated from Abyssopelagic Water.</title>
        <authorList>
            <person name="Wei Y."/>
        </authorList>
    </citation>
    <scope>NUCLEOTIDE SEQUENCE [LARGE SCALE GENOMIC DNA]</scope>
    <source>
        <strain evidence="1 2">MT5</strain>
    </source>
</reference>
<dbReference type="InterPro" id="IPR032720">
    <property type="entry name" value="Cys_rich_CWC"/>
</dbReference>
<evidence type="ECO:0000313" key="2">
    <source>
        <dbReference type="Proteomes" id="UP000242313"/>
    </source>
</evidence>
<dbReference type="RefSeq" id="WP_096004598.1">
    <property type="nucleotide sequence ID" value="NZ_NTMR01000011.1"/>
</dbReference>
<proteinExistence type="predicted"/>